<dbReference type="GO" id="GO:0005886">
    <property type="term" value="C:plasma membrane"/>
    <property type="evidence" value="ECO:0007669"/>
    <property type="project" value="UniProtKB-SubCell"/>
</dbReference>
<dbReference type="PANTHER" id="PTHR33932">
    <property type="entry name" value="NA(+)/H(+) ANTIPORTER SUBUNIT B"/>
    <property type="match status" value="1"/>
</dbReference>
<dbReference type="InterPro" id="IPR050622">
    <property type="entry name" value="CPA3_antiporter_subunitB"/>
</dbReference>
<keyword evidence="4 7" id="KW-0812">Transmembrane</keyword>
<feature type="transmembrane region" description="Helical" evidence="7">
    <location>
        <begin position="126"/>
        <end position="145"/>
    </location>
</feature>
<dbReference type="Proteomes" id="UP000051276">
    <property type="component" value="Unassembled WGS sequence"/>
</dbReference>
<dbReference type="EMBL" id="LDXT01000062">
    <property type="protein sequence ID" value="KRT56215.1"/>
    <property type="molecule type" value="Genomic_DNA"/>
</dbReference>
<evidence type="ECO:0000256" key="6">
    <source>
        <dbReference type="ARBA" id="ARBA00023136"/>
    </source>
</evidence>
<comment type="subcellular location">
    <subcellularLocation>
        <location evidence="1">Cell membrane</location>
        <topology evidence="1">Multi-pass membrane protein</topology>
    </subcellularLocation>
</comment>
<evidence type="ECO:0000313" key="12">
    <source>
        <dbReference type="Proteomes" id="UP000051634"/>
    </source>
</evidence>
<comment type="caution">
    <text evidence="10">The sequence shown here is derived from an EMBL/GenBank/DDBJ whole genome shotgun (WGS) entry which is preliminary data.</text>
</comment>
<dbReference type="Pfam" id="PF04039">
    <property type="entry name" value="MnhB"/>
    <property type="match status" value="1"/>
</dbReference>
<evidence type="ECO:0000259" key="8">
    <source>
        <dbReference type="Pfam" id="PF04039"/>
    </source>
</evidence>
<evidence type="ECO:0000256" key="5">
    <source>
        <dbReference type="ARBA" id="ARBA00022989"/>
    </source>
</evidence>
<dbReference type="AlphaFoldDB" id="A0A0T5Z2T4"/>
<evidence type="ECO:0000256" key="3">
    <source>
        <dbReference type="ARBA" id="ARBA00022475"/>
    </source>
</evidence>
<reference evidence="11 12" key="1">
    <citation type="submission" date="2015-11" db="EMBL/GenBank/DDBJ databases">
        <title>The genome of Candidatus Endoriftia persephone in Ridgeia piscesae and population structure of the North Eastern Pacific vestimentiferan symbionts.</title>
        <authorList>
            <person name="Perez M."/>
            <person name="Juniper K.S."/>
        </authorList>
    </citation>
    <scope>NUCLEOTIDE SEQUENCE [LARGE SCALE GENOMIC DNA]</scope>
    <source>
        <strain evidence="10">Ind10</strain>
        <strain evidence="9">Ind11</strain>
    </source>
</reference>
<dbReference type="Proteomes" id="UP000051634">
    <property type="component" value="Unassembled WGS sequence"/>
</dbReference>
<dbReference type="EMBL" id="LMXI01000592">
    <property type="protein sequence ID" value="KRT57136.1"/>
    <property type="molecule type" value="Genomic_DNA"/>
</dbReference>
<comment type="similarity">
    <text evidence="2">Belongs to the CPA3 antiporters (TC 2.A.63) subunit B family.</text>
</comment>
<evidence type="ECO:0000313" key="10">
    <source>
        <dbReference type="EMBL" id="KRT57136.1"/>
    </source>
</evidence>
<evidence type="ECO:0000256" key="1">
    <source>
        <dbReference type="ARBA" id="ARBA00004651"/>
    </source>
</evidence>
<dbReference type="OrthoDB" id="2085045at2"/>
<evidence type="ECO:0000313" key="9">
    <source>
        <dbReference type="EMBL" id="KRT56215.1"/>
    </source>
</evidence>
<evidence type="ECO:0000313" key="11">
    <source>
        <dbReference type="Proteomes" id="UP000051276"/>
    </source>
</evidence>
<dbReference type="STRING" id="54398.Ga0074115_1355"/>
<keyword evidence="3" id="KW-1003">Cell membrane</keyword>
<dbReference type="RefSeq" id="WP_057957180.1">
    <property type="nucleotide sequence ID" value="NZ_KQ557146.1"/>
</dbReference>
<keyword evidence="12" id="KW-1185">Reference proteome</keyword>
<dbReference type="PANTHER" id="PTHR33932:SF4">
    <property type="entry name" value="NA(+)_H(+) ANTIPORTER SUBUNIT B"/>
    <property type="match status" value="1"/>
</dbReference>
<evidence type="ECO:0000256" key="2">
    <source>
        <dbReference type="ARBA" id="ARBA00009425"/>
    </source>
</evidence>
<evidence type="ECO:0000256" key="7">
    <source>
        <dbReference type="SAM" id="Phobius"/>
    </source>
</evidence>
<keyword evidence="6 7" id="KW-0472">Membrane</keyword>
<accession>A0A0T5Z2T4</accession>
<sequence>MMMRNLASLLFAGGLGFFLFVLVGGLDFGNLPMVAGGLIQNEAPAEVGTANIVTAVVLGYRGIDTLGELSILFASAAAAGLVLGRRRTAAGKEPEGGFILRAGGDLLFPLLLVVGFYIIFHGHLTPGGGFQGGVIFAAAFFLPLLARPGSSLNHAGLSLIEGLAGAGFILIGLWALWQGGEFLQPMLERGVLGELLSAGTLPLLYLAVGLKVGAELAGLLAHLAEADE</sequence>
<protein>
    <submittedName>
        <fullName evidence="10">Membrane bound protein complex subunit mbxF</fullName>
    </submittedName>
</protein>
<proteinExistence type="inferred from homology"/>
<name>A0A0T5Z2T4_9GAMM</name>
<evidence type="ECO:0000256" key="4">
    <source>
        <dbReference type="ARBA" id="ARBA00022692"/>
    </source>
</evidence>
<feature type="transmembrane region" description="Helical" evidence="7">
    <location>
        <begin position="157"/>
        <end position="177"/>
    </location>
</feature>
<feature type="domain" description="Na+/H+ antiporter MnhB subunit-related protein" evidence="8">
    <location>
        <begin position="99"/>
        <end position="216"/>
    </location>
</feature>
<keyword evidence="5 7" id="KW-1133">Transmembrane helix</keyword>
<feature type="transmembrane region" description="Helical" evidence="7">
    <location>
        <begin position="98"/>
        <end position="120"/>
    </location>
</feature>
<feature type="transmembrane region" description="Helical" evidence="7">
    <location>
        <begin position="69"/>
        <end position="86"/>
    </location>
</feature>
<dbReference type="InterPro" id="IPR007182">
    <property type="entry name" value="MnhB"/>
</dbReference>
<gene>
    <name evidence="9" type="ORF">Ga0074115_1355</name>
    <name evidence="10" type="ORF">Ga0076813_11022</name>
</gene>
<organism evidence="10 11">
    <name type="scientific">endosymbiont of Ridgeia piscesae</name>
    <dbReference type="NCBI Taxonomy" id="54398"/>
    <lineage>
        <taxon>Bacteria</taxon>
        <taxon>Pseudomonadati</taxon>
        <taxon>Pseudomonadota</taxon>
        <taxon>Gammaproteobacteria</taxon>
        <taxon>sulfur-oxidizing symbionts</taxon>
    </lineage>
</organism>